<dbReference type="RefSeq" id="WP_171119599.1">
    <property type="nucleotide sequence ID" value="NZ_WVQY01000002.1"/>
</dbReference>
<evidence type="ECO:0000313" key="4">
    <source>
        <dbReference type="Proteomes" id="UP000597886"/>
    </source>
</evidence>
<organism evidence="3 4">
    <name type="scientific">Ruegeria atlantica</name>
    <dbReference type="NCBI Taxonomy" id="81569"/>
    <lineage>
        <taxon>Bacteria</taxon>
        <taxon>Pseudomonadati</taxon>
        <taxon>Pseudomonadota</taxon>
        <taxon>Alphaproteobacteria</taxon>
        <taxon>Rhodobacterales</taxon>
        <taxon>Roseobacteraceae</taxon>
        <taxon>Ruegeria</taxon>
    </lineage>
</organism>
<evidence type="ECO:0000313" key="5">
    <source>
        <dbReference type="Proteomes" id="UP000599383"/>
    </source>
</evidence>
<reference evidence="3 5" key="1">
    <citation type="submission" date="2019-12" db="EMBL/GenBank/DDBJ databases">
        <title>Ruegeria JWLKs population differentiation of coral mucus and skeleton niches.</title>
        <authorList>
            <person name="Luo D."/>
        </authorList>
    </citation>
    <scope>NUCLEOTIDE SEQUENCE</scope>
    <source>
        <strain evidence="3">HKCCD6181</strain>
        <strain evidence="2 5">HKCCD6238</strain>
    </source>
</reference>
<protein>
    <submittedName>
        <fullName evidence="3">DUF2244 domain-containing protein</fullName>
    </submittedName>
</protein>
<dbReference type="AlphaFoldDB" id="A0AA90YRD0"/>
<comment type="caution">
    <text evidence="3">The sequence shown here is derived from an EMBL/GenBank/DDBJ whole genome shotgun (WGS) entry which is preliminary data.</text>
</comment>
<feature type="transmembrane region" description="Helical" evidence="1">
    <location>
        <begin position="51"/>
        <end position="70"/>
    </location>
</feature>
<proteinExistence type="predicted"/>
<dbReference type="Proteomes" id="UP000597886">
    <property type="component" value="Unassembled WGS sequence"/>
</dbReference>
<keyword evidence="1" id="KW-0472">Membrane</keyword>
<accession>A0AA90YRD0</accession>
<dbReference type="EMBL" id="WVRA01000001">
    <property type="protein sequence ID" value="NOE17492.1"/>
    <property type="molecule type" value="Genomic_DNA"/>
</dbReference>
<gene>
    <name evidence="2" type="ORF">GS617_07610</name>
    <name evidence="3" type="ORF">GS634_05065</name>
</gene>
<keyword evidence="5" id="KW-1185">Reference proteome</keyword>
<dbReference type="Pfam" id="PF10003">
    <property type="entry name" value="DUF2244"/>
    <property type="match status" value="1"/>
</dbReference>
<evidence type="ECO:0000256" key="1">
    <source>
        <dbReference type="SAM" id="Phobius"/>
    </source>
</evidence>
<dbReference type="InterPro" id="IPR019253">
    <property type="entry name" value="DUF2244_TM"/>
</dbReference>
<evidence type="ECO:0000313" key="2">
    <source>
        <dbReference type="EMBL" id="NOD30130.1"/>
    </source>
</evidence>
<dbReference type="Proteomes" id="UP000599383">
    <property type="component" value="Unassembled WGS sequence"/>
</dbReference>
<name>A0AA90YRD0_9RHOB</name>
<dbReference type="EMBL" id="WVQY01000002">
    <property type="protein sequence ID" value="NOD30130.1"/>
    <property type="molecule type" value="Genomic_DNA"/>
</dbReference>
<keyword evidence="1" id="KW-0812">Transmembrane</keyword>
<evidence type="ECO:0000313" key="3">
    <source>
        <dbReference type="EMBL" id="NOE17492.1"/>
    </source>
</evidence>
<sequence>MPYKWNQTSETEQELRLWPHNSLPRRGAMIAILSVFLFGLIPLLAVLGSVVLWGLLPFLLLTVLGLWLAIQANYRARSAFEVFTLSGSQARLVHHTPGKDQQEWSCNRYWARPEMYERGGPVPHYVTLVGDGREVEIGAFLSEDERITLYDDLARKLRDPVAQ</sequence>
<keyword evidence="1" id="KW-1133">Transmembrane helix</keyword>
<feature type="transmembrane region" description="Helical" evidence="1">
    <location>
        <begin position="27"/>
        <end position="45"/>
    </location>
</feature>